<dbReference type="GO" id="GO:0031956">
    <property type="term" value="F:medium-chain fatty acid-CoA ligase activity"/>
    <property type="evidence" value="ECO:0007669"/>
    <property type="project" value="TreeGrafter"/>
</dbReference>
<dbReference type="OrthoDB" id="9803968at2"/>
<dbReference type="eggNOG" id="COG0318">
    <property type="taxonomic scope" value="Bacteria"/>
</dbReference>
<dbReference type="KEGG" id="pla:Plav_1025"/>
<evidence type="ECO:0000313" key="6">
    <source>
        <dbReference type="Proteomes" id="UP000006377"/>
    </source>
</evidence>
<name>A7HRW4_PARL1</name>
<dbReference type="Gene3D" id="3.30.300.30">
    <property type="match status" value="1"/>
</dbReference>
<dbReference type="InterPro" id="IPR042099">
    <property type="entry name" value="ANL_N_sf"/>
</dbReference>
<dbReference type="InterPro" id="IPR045851">
    <property type="entry name" value="AMP-bd_C_sf"/>
</dbReference>
<dbReference type="PANTHER" id="PTHR43201">
    <property type="entry name" value="ACYL-COA SYNTHETASE"/>
    <property type="match status" value="1"/>
</dbReference>
<keyword evidence="6" id="KW-1185">Reference proteome</keyword>
<reference evidence="5 6" key="1">
    <citation type="journal article" date="2011" name="Stand. Genomic Sci.">
        <title>Complete genome sequence of Parvibaculum lavamentivorans type strain (DS-1(T)).</title>
        <authorList>
            <person name="Schleheck D."/>
            <person name="Weiss M."/>
            <person name="Pitluck S."/>
            <person name="Bruce D."/>
            <person name="Land M.L."/>
            <person name="Han S."/>
            <person name="Saunders E."/>
            <person name="Tapia R."/>
            <person name="Detter C."/>
            <person name="Brettin T."/>
            <person name="Han J."/>
            <person name="Woyke T."/>
            <person name="Goodwin L."/>
            <person name="Pennacchio L."/>
            <person name="Nolan M."/>
            <person name="Cook A.M."/>
            <person name="Kjelleberg S."/>
            <person name="Thomas T."/>
        </authorList>
    </citation>
    <scope>NUCLEOTIDE SEQUENCE [LARGE SCALE GENOMIC DNA]</scope>
    <source>
        <strain evidence="6">DS-1 / DSM 13023 / NCIMB 13966</strain>
    </source>
</reference>
<dbReference type="InterPro" id="IPR000873">
    <property type="entry name" value="AMP-dep_synth/lig_dom"/>
</dbReference>
<dbReference type="PANTHER" id="PTHR43201:SF5">
    <property type="entry name" value="MEDIUM-CHAIN ACYL-COA LIGASE ACSF2, MITOCHONDRIAL"/>
    <property type="match status" value="1"/>
</dbReference>
<dbReference type="Gene3D" id="3.40.50.12780">
    <property type="entry name" value="N-terminal domain of ligase-like"/>
    <property type="match status" value="1"/>
</dbReference>
<evidence type="ECO:0000256" key="1">
    <source>
        <dbReference type="ARBA" id="ARBA00006432"/>
    </source>
</evidence>
<dbReference type="EMBL" id="CP000774">
    <property type="protein sequence ID" value="ABS62647.1"/>
    <property type="molecule type" value="Genomic_DNA"/>
</dbReference>
<keyword evidence="2 5" id="KW-0436">Ligase</keyword>
<organism evidence="5 6">
    <name type="scientific">Parvibaculum lavamentivorans (strain DS-1 / DSM 13023 / NCIMB 13966)</name>
    <dbReference type="NCBI Taxonomy" id="402881"/>
    <lineage>
        <taxon>Bacteria</taxon>
        <taxon>Pseudomonadati</taxon>
        <taxon>Pseudomonadota</taxon>
        <taxon>Alphaproteobacteria</taxon>
        <taxon>Hyphomicrobiales</taxon>
        <taxon>Parvibaculaceae</taxon>
        <taxon>Parvibaculum</taxon>
    </lineage>
</organism>
<evidence type="ECO:0000259" key="3">
    <source>
        <dbReference type="Pfam" id="PF00501"/>
    </source>
</evidence>
<dbReference type="AlphaFoldDB" id="A7HRW4"/>
<dbReference type="STRING" id="402881.Plav_1025"/>
<dbReference type="HOGENOM" id="CLU_000022_59_0_5"/>
<dbReference type="RefSeq" id="WP_012109903.1">
    <property type="nucleotide sequence ID" value="NC_009719.1"/>
</dbReference>
<protein>
    <submittedName>
        <fullName evidence="5">AMP-dependent synthetase and ligase</fullName>
    </submittedName>
</protein>
<evidence type="ECO:0000259" key="4">
    <source>
        <dbReference type="Pfam" id="PF13193"/>
    </source>
</evidence>
<evidence type="ECO:0000256" key="2">
    <source>
        <dbReference type="ARBA" id="ARBA00022598"/>
    </source>
</evidence>
<accession>A7HRW4</accession>
<dbReference type="Pfam" id="PF00501">
    <property type="entry name" value="AMP-binding"/>
    <property type="match status" value="1"/>
</dbReference>
<evidence type="ECO:0000313" key="5">
    <source>
        <dbReference type="EMBL" id="ABS62647.1"/>
    </source>
</evidence>
<comment type="similarity">
    <text evidence="1">Belongs to the ATP-dependent AMP-binding enzyme family.</text>
</comment>
<dbReference type="Proteomes" id="UP000006377">
    <property type="component" value="Chromosome"/>
</dbReference>
<feature type="domain" description="AMP-dependent synthetase/ligase" evidence="3">
    <location>
        <begin position="11"/>
        <end position="335"/>
    </location>
</feature>
<proteinExistence type="inferred from homology"/>
<sequence>MSKLSISSIIQAHARRKGSAPAVTYPDGALTWSELDKRSNQRARLLASLGVKQDNLVAVMLPNGSEFHEAVVAVWKAGATPCILPSKLPGREASDILALARPAAVIGDISAAFNGARIARGAALDQFSDAPVEDAGAAHWKAVTSGGSSGRPKIILDSMPAFIDPAAPPYAGVGLPTDGAMLNPGPLYHNMPFLFTSFGLMTGSHVVGMSRFDAEECLRLIERHRIEFMAVVPTMMQRIWALPESIRTSYDISSIKTVWHMGAPCPQWIKRAWIDWLGPDRIFEAYGGTEAGGCAITGREWLAKPGSVGKPAPGTLRILREDGTEAEIGEIGEVHFPAAASGKFRYIGAESKKDASGGYSIGDLGHIDEDGYLFLADRRSDLILRGGANIYPAEVEAVLDEHPLVSSSAVIGLPGGDLGERVHAIIQLHEGRQLDLASIVAHVGEKLSKYKHPASYELSVAPLRDDAGKVRRSRLKEERLVWLEEGRAFELAPDLGEK</sequence>
<dbReference type="InterPro" id="IPR025110">
    <property type="entry name" value="AMP-bd_C"/>
</dbReference>
<dbReference type="Pfam" id="PF13193">
    <property type="entry name" value="AMP-binding_C"/>
    <property type="match status" value="1"/>
</dbReference>
<dbReference type="GO" id="GO:0006631">
    <property type="term" value="P:fatty acid metabolic process"/>
    <property type="evidence" value="ECO:0007669"/>
    <property type="project" value="TreeGrafter"/>
</dbReference>
<gene>
    <name evidence="5" type="ordered locus">Plav_1025</name>
</gene>
<feature type="domain" description="AMP-binding enzyme C-terminal" evidence="4">
    <location>
        <begin position="394"/>
        <end position="456"/>
    </location>
</feature>
<dbReference type="SUPFAM" id="SSF56801">
    <property type="entry name" value="Acetyl-CoA synthetase-like"/>
    <property type="match status" value="1"/>
</dbReference>